<proteinExistence type="predicted"/>
<comment type="caution">
    <text evidence="1">The sequence shown here is derived from an EMBL/GenBank/DDBJ whole genome shotgun (WGS) entry which is preliminary data.</text>
</comment>
<sequence length="153" mass="17108">MMDFQNFTTPTTRKGLTKLNLSYLEQADAFKVNEVVRDWPLTANPFVRRMAQVLQVGGRSLRLELGTFMEVAGLLTSEHPTRTYTFSALLAASSDTETTFSVVLIDSTKGKEPPILADNAGFFQYAMKWFSSQSKTGTHLTFSVTANALFWVH</sequence>
<evidence type="ECO:0000313" key="1">
    <source>
        <dbReference type="EMBL" id="KZN20603.1"/>
    </source>
</evidence>
<dbReference type="EMBL" id="LUKJ01000002">
    <property type="protein sequence ID" value="KZN20603.1"/>
    <property type="molecule type" value="Genomic_DNA"/>
</dbReference>
<accession>A0A166QNS5</accession>
<name>A0A166QNS5_PSEFL</name>
<reference evidence="1 2" key="2">
    <citation type="journal article" date="2018" name="Nature">
        <title>Mutant phenotypes for thousands of bacterial genes of unknown function.</title>
        <authorList>
            <person name="Price M.N."/>
            <person name="Wetmore K.M."/>
            <person name="Waters R.J."/>
            <person name="Callaghan M."/>
            <person name="Ray J."/>
            <person name="Liu H."/>
            <person name="Kuehl J.V."/>
            <person name="Melnyk R.A."/>
            <person name="Lamson J.S."/>
            <person name="Suh Y."/>
            <person name="Carlson H.K."/>
            <person name="Esquivel Z."/>
            <person name="Sadeeshkumar H."/>
            <person name="Chakraborty R."/>
            <person name="Zane G.M."/>
            <person name="Rubin B.E."/>
            <person name="Wall J.D."/>
            <person name="Visel A."/>
            <person name="Bristow J."/>
            <person name="Blow M.J."/>
            <person name="Arkin A.P."/>
            <person name="Deutschbauer A.M."/>
        </authorList>
    </citation>
    <scope>NUCLEOTIDE SEQUENCE [LARGE SCALE GENOMIC DNA]</scope>
    <source>
        <strain evidence="1 2">FW300-N1B4</strain>
    </source>
</reference>
<dbReference type="OrthoDB" id="6917248at2"/>
<protein>
    <submittedName>
        <fullName evidence="1">Uncharacterized protein</fullName>
    </submittedName>
</protein>
<gene>
    <name evidence="1" type="ORF">A1D17_03425</name>
</gene>
<dbReference type="Proteomes" id="UP000076489">
    <property type="component" value="Unassembled WGS sequence"/>
</dbReference>
<dbReference type="AlphaFoldDB" id="A0A166QNS5"/>
<organism evidence="1 2">
    <name type="scientific">Pseudomonas fluorescens</name>
    <dbReference type="NCBI Taxonomy" id="294"/>
    <lineage>
        <taxon>Bacteria</taxon>
        <taxon>Pseudomonadati</taxon>
        <taxon>Pseudomonadota</taxon>
        <taxon>Gammaproteobacteria</taxon>
        <taxon>Pseudomonadales</taxon>
        <taxon>Pseudomonadaceae</taxon>
        <taxon>Pseudomonas</taxon>
    </lineage>
</organism>
<evidence type="ECO:0000313" key="2">
    <source>
        <dbReference type="Proteomes" id="UP000076489"/>
    </source>
</evidence>
<reference evidence="2" key="1">
    <citation type="submission" date="2016-03" db="EMBL/GenBank/DDBJ databases">
        <authorList>
            <person name="Ray J."/>
            <person name="Price M."/>
            <person name="Deutschbauer A."/>
        </authorList>
    </citation>
    <scope>NUCLEOTIDE SEQUENCE [LARGE SCALE GENOMIC DNA]</scope>
    <source>
        <strain evidence="2">FW300-N1B4</strain>
    </source>
</reference>
<dbReference type="RefSeq" id="WP_081235199.1">
    <property type="nucleotide sequence ID" value="NZ_LUKJ01000002.1"/>
</dbReference>